<dbReference type="SUPFAM" id="SSF55326">
    <property type="entry name" value="PurM N-terminal domain-like"/>
    <property type="match status" value="1"/>
</dbReference>
<keyword evidence="6" id="KW-1185">Reference proteome</keyword>
<dbReference type="Gene3D" id="3.30.1330.10">
    <property type="entry name" value="PurM-like, N-terminal domain"/>
    <property type="match status" value="1"/>
</dbReference>
<feature type="binding site" evidence="2">
    <location>
        <position position="219"/>
    </location>
    <ligand>
        <name>Mg(2+)</name>
        <dbReference type="ChEBI" id="CHEBI:18420"/>
        <label>5</label>
    </ligand>
</feature>
<sequence>MARLTEDQLISRFFAPLATHPGARGLTDDAATLSVPPGEHLVVTIDALVADIHFLADDDPDLIARKALRVNLSDLAAKGARPHAYTLCLALPPGWREDWLQRFAEGLAVDGKEFAFALLGGDTVKTTGPLTIAVNAFGLVPSDRIPRRDGAQPRDILYVSGSIGDGALGLLARRGAAALAGLAEVERDHLARRYLLPQPRTALAPAVLAHASASMDISDGLVGDLAKLLRASGASADVERDAVPLSPAAQAACKLDATLLETALTGGDDYEILCAVPSGQRAAFEAAARNSGVPVSPIGVVTSGHHVPRWFDSEGNDVQFARGSFSHF</sequence>
<dbReference type="SUPFAM" id="SSF56042">
    <property type="entry name" value="PurM C-terminal domain-like"/>
    <property type="match status" value="1"/>
</dbReference>
<feature type="binding site" evidence="2">
    <location>
        <position position="325"/>
    </location>
    <ligand>
        <name>substrate</name>
    </ligand>
</feature>
<feature type="binding site" evidence="2">
    <location>
        <position position="29"/>
    </location>
    <ligand>
        <name>Mg(2+)</name>
        <dbReference type="ChEBI" id="CHEBI:18420"/>
        <label>4</label>
    </ligand>
</feature>
<dbReference type="PANTHER" id="PTHR30270">
    <property type="entry name" value="THIAMINE-MONOPHOSPHATE KINASE"/>
    <property type="match status" value="1"/>
</dbReference>
<dbReference type="EMBL" id="JBFNQD010000001">
    <property type="protein sequence ID" value="MEW9304961.1"/>
    <property type="molecule type" value="Genomic_DNA"/>
</dbReference>
<dbReference type="Proteomes" id="UP001555786">
    <property type="component" value="Unassembled WGS sequence"/>
</dbReference>
<feature type="binding site" evidence="2">
    <location>
        <position position="218"/>
    </location>
    <ligand>
        <name>ATP</name>
        <dbReference type="ChEBI" id="CHEBI:30616"/>
    </ligand>
</feature>
<feature type="domain" description="PurM-like N-terminal" evidence="3">
    <location>
        <begin position="28"/>
        <end position="140"/>
    </location>
</feature>
<evidence type="ECO:0000313" key="5">
    <source>
        <dbReference type="EMBL" id="MEW9304961.1"/>
    </source>
</evidence>
<evidence type="ECO:0000256" key="2">
    <source>
        <dbReference type="HAMAP-Rule" id="MF_02128"/>
    </source>
</evidence>
<name>A0ABV3PH56_9HYPH</name>
<keyword evidence="1 2" id="KW-0784">Thiamine biosynthesis</keyword>
<keyword evidence="2" id="KW-0547">Nucleotide-binding</keyword>
<proteinExistence type="inferred from homology"/>
<feature type="binding site" evidence="2">
    <location>
        <position position="46"/>
    </location>
    <ligand>
        <name>Mg(2+)</name>
        <dbReference type="ChEBI" id="CHEBI:18420"/>
        <label>2</label>
    </ligand>
</feature>
<keyword evidence="2 5" id="KW-0418">Kinase</keyword>
<dbReference type="InterPro" id="IPR006283">
    <property type="entry name" value="ThiL-like"/>
</dbReference>
<organism evidence="5 6">
    <name type="scientific">Labrys neptuniae</name>
    <dbReference type="NCBI Taxonomy" id="376174"/>
    <lineage>
        <taxon>Bacteria</taxon>
        <taxon>Pseudomonadati</taxon>
        <taxon>Pseudomonadota</taxon>
        <taxon>Alphaproteobacteria</taxon>
        <taxon>Hyphomicrobiales</taxon>
        <taxon>Xanthobacteraceae</taxon>
        <taxon>Labrys</taxon>
    </lineage>
</organism>
<evidence type="ECO:0000313" key="6">
    <source>
        <dbReference type="Proteomes" id="UP001555786"/>
    </source>
</evidence>
<reference evidence="5 6" key="1">
    <citation type="submission" date="2024-07" db="EMBL/GenBank/DDBJ databases">
        <title>Description of Labrys sedimenti sp. nov., isolated from a diclofenac-degrading enrichment culture.</title>
        <authorList>
            <person name="Tancsics A."/>
            <person name="Csepanyi A."/>
        </authorList>
    </citation>
    <scope>NUCLEOTIDE SEQUENCE [LARGE SCALE GENOMIC DNA]</scope>
    <source>
        <strain evidence="5 6">LMG 23578</strain>
    </source>
</reference>
<dbReference type="PIRSF" id="PIRSF005303">
    <property type="entry name" value="Thiam_monoph_kin"/>
    <property type="match status" value="1"/>
</dbReference>
<dbReference type="InterPro" id="IPR036921">
    <property type="entry name" value="PurM-like_N_sf"/>
</dbReference>
<dbReference type="Pfam" id="PF00586">
    <property type="entry name" value="AIRS"/>
    <property type="match status" value="1"/>
</dbReference>
<gene>
    <name evidence="2 5" type="primary">thiL</name>
    <name evidence="5" type="ORF">ABXS05_05395</name>
</gene>
<feature type="binding site" evidence="2">
    <location>
        <position position="46"/>
    </location>
    <ligand>
        <name>Mg(2+)</name>
        <dbReference type="ChEBI" id="CHEBI:18420"/>
        <label>1</label>
    </ligand>
</feature>
<comment type="caution">
    <text evidence="5">The sequence shown here is derived from an EMBL/GenBank/DDBJ whole genome shotgun (WGS) entry which is preliminary data.</text>
</comment>
<dbReference type="GO" id="GO:0009030">
    <property type="term" value="F:thiamine-phosphate kinase activity"/>
    <property type="evidence" value="ECO:0007669"/>
    <property type="project" value="UniProtKB-EC"/>
</dbReference>
<keyword evidence="2" id="KW-0479">Metal-binding</keyword>
<protein>
    <recommendedName>
        <fullName evidence="2">Thiamine-monophosphate kinase</fullName>
        <shortName evidence="2">TMP kinase</shortName>
        <shortName evidence="2">Thiamine-phosphate kinase</shortName>
        <ecNumber evidence="2">2.7.4.16</ecNumber>
    </recommendedName>
</protein>
<dbReference type="EC" id="2.7.4.16" evidence="2"/>
<feature type="binding site" evidence="2">
    <location>
        <position position="268"/>
    </location>
    <ligand>
        <name>substrate</name>
    </ligand>
</feature>
<comment type="miscellaneous">
    <text evidence="2">Reaction mechanism of ThiL seems to utilize a direct, inline transfer of the gamma-phosphate of ATP to TMP rather than a phosphorylated enzyme intermediate.</text>
</comment>
<keyword evidence="2" id="KW-0067">ATP-binding</keyword>
<feature type="binding site" evidence="2">
    <location>
        <position position="53"/>
    </location>
    <ligand>
        <name>substrate</name>
    </ligand>
</feature>
<feature type="binding site" evidence="2">
    <location>
        <position position="122"/>
    </location>
    <ligand>
        <name>Mg(2+)</name>
        <dbReference type="ChEBI" id="CHEBI:18420"/>
        <label>1</label>
    </ligand>
</feature>
<dbReference type="Gene3D" id="3.90.650.10">
    <property type="entry name" value="PurM-like C-terminal domain"/>
    <property type="match status" value="1"/>
</dbReference>
<dbReference type="CDD" id="cd02194">
    <property type="entry name" value="ThiL"/>
    <property type="match status" value="1"/>
</dbReference>
<dbReference type="PANTHER" id="PTHR30270:SF0">
    <property type="entry name" value="THIAMINE-MONOPHOSPHATE KINASE"/>
    <property type="match status" value="1"/>
</dbReference>
<evidence type="ECO:0000259" key="4">
    <source>
        <dbReference type="Pfam" id="PF02769"/>
    </source>
</evidence>
<feature type="binding site" evidence="2">
    <location>
        <position position="74"/>
    </location>
    <ligand>
        <name>Mg(2+)</name>
        <dbReference type="ChEBI" id="CHEBI:18420"/>
        <label>2</label>
    </ligand>
</feature>
<feature type="binding site" evidence="2">
    <location>
        <position position="44"/>
    </location>
    <ligand>
        <name>Mg(2+)</name>
        <dbReference type="ChEBI" id="CHEBI:18420"/>
        <label>4</label>
    </ligand>
</feature>
<feature type="domain" description="PurM-like C-terminal" evidence="4">
    <location>
        <begin position="155"/>
        <end position="306"/>
    </location>
</feature>
<comment type="pathway">
    <text evidence="2">Cofactor biosynthesis; thiamine diphosphate biosynthesis; thiamine diphosphate from thiamine phosphate: step 1/1.</text>
</comment>
<accession>A0ABV3PH56</accession>
<dbReference type="HAMAP" id="MF_02128">
    <property type="entry name" value="TMP_kinase"/>
    <property type="match status" value="1"/>
</dbReference>
<comment type="function">
    <text evidence="2">Catalyzes the ATP-dependent phosphorylation of thiamine-monophosphate (TMP) to form thiamine-pyrophosphate (TPP), the active form of vitamin B1.</text>
</comment>
<keyword evidence="2" id="KW-0460">Magnesium</keyword>
<feature type="binding site" evidence="2">
    <location>
        <position position="74"/>
    </location>
    <ligand>
        <name>Mg(2+)</name>
        <dbReference type="ChEBI" id="CHEBI:18420"/>
        <label>4</label>
    </ligand>
</feature>
<comment type="catalytic activity">
    <reaction evidence="2">
        <text>thiamine phosphate + ATP = thiamine diphosphate + ADP</text>
        <dbReference type="Rhea" id="RHEA:15913"/>
        <dbReference type="ChEBI" id="CHEBI:30616"/>
        <dbReference type="ChEBI" id="CHEBI:37575"/>
        <dbReference type="ChEBI" id="CHEBI:58937"/>
        <dbReference type="ChEBI" id="CHEBI:456216"/>
        <dbReference type="EC" id="2.7.4.16"/>
    </reaction>
</comment>
<feature type="binding site" evidence="2">
    <location>
        <position position="29"/>
    </location>
    <ligand>
        <name>Mg(2+)</name>
        <dbReference type="ChEBI" id="CHEBI:18420"/>
        <label>3</label>
    </ligand>
</feature>
<comment type="caution">
    <text evidence="2">Lacks conserved residue(s) required for the propagation of feature annotation.</text>
</comment>
<evidence type="ECO:0000259" key="3">
    <source>
        <dbReference type="Pfam" id="PF00586"/>
    </source>
</evidence>
<dbReference type="NCBIfam" id="TIGR01379">
    <property type="entry name" value="thiL"/>
    <property type="match status" value="1"/>
</dbReference>
<feature type="binding site" evidence="2">
    <location>
        <position position="216"/>
    </location>
    <ligand>
        <name>Mg(2+)</name>
        <dbReference type="ChEBI" id="CHEBI:18420"/>
        <label>3</label>
    </ligand>
</feature>
<comment type="similarity">
    <text evidence="2">Belongs to the thiamine-monophosphate kinase family.</text>
</comment>
<evidence type="ECO:0000256" key="1">
    <source>
        <dbReference type="ARBA" id="ARBA00022977"/>
    </source>
</evidence>
<dbReference type="InterPro" id="IPR036676">
    <property type="entry name" value="PurM-like_C_sf"/>
</dbReference>
<feature type="binding site" evidence="2">
    <location>
        <position position="74"/>
    </location>
    <ligand>
        <name>Mg(2+)</name>
        <dbReference type="ChEBI" id="CHEBI:18420"/>
        <label>3</label>
    </ligand>
</feature>
<feature type="binding site" evidence="2">
    <location>
        <begin position="121"/>
        <end position="122"/>
    </location>
    <ligand>
        <name>ATP</name>
        <dbReference type="ChEBI" id="CHEBI:30616"/>
    </ligand>
</feature>
<feature type="binding site" evidence="2">
    <location>
        <position position="148"/>
    </location>
    <ligand>
        <name>ATP</name>
        <dbReference type="ChEBI" id="CHEBI:30616"/>
    </ligand>
</feature>
<dbReference type="RefSeq" id="WP_367623178.1">
    <property type="nucleotide sequence ID" value="NZ_JBFNQD010000001.1"/>
</dbReference>
<keyword evidence="2 5" id="KW-0808">Transferase</keyword>
<dbReference type="InterPro" id="IPR016188">
    <property type="entry name" value="PurM-like_N"/>
</dbReference>
<dbReference type="Pfam" id="PF02769">
    <property type="entry name" value="AIRS_C"/>
    <property type="match status" value="1"/>
</dbReference>
<dbReference type="InterPro" id="IPR010918">
    <property type="entry name" value="PurM-like_C_dom"/>
</dbReference>